<feature type="domain" description="F-box" evidence="3">
    <location>
        <begin position="468"/>
        <end position="510"/>
    </location>
</feature>
<organism evidence="4 5">
    <name type="scientific">Chytriomyces confervae</name>
    <dbReference type="NCBI Taxonomy" id="246404"/>
    <lineage>
        <taxon>Eukaryota</taxon>
        <taxon>Fungi</taxon>
        <taxon>Fungi incertae sedis</taxon>
        <taxon>Chytridiomycota</taxon>
        <taxon>Chytridiomycota incertae sedis</taxon>
        <taxon>Chytridiomycetes</taxon>
        <taxon>Chytridiales</taxon>
        <taxon>Chytriomycetaceae</taxon>
        <taxon>Chytriomyces</taxon>
    </lineage>
</organism>
<feature type="coiled-coil region" evidence="1">
    <location>
        <begin position="196"/>
        <end position="223"/>
    </location>
</feature>
<name>A0A507FQ71_9FUNG</name>
<proteinExistence type="predicted"/>
<feature type="region of interest" description="Disordered" evidence="2">
    <location>
        <begin position="615"/>
        <end position="691"/>
    </location>
</feature>
<dbReference type="AlphaFoldDB" id="A0A507FQ71"/>
<dbReference type="SUPFAM" id="SSF81383">
    <property type="entry name" value="F-box domain"/>
    <property type="match status" value="1"/>
</dbReference>
<feature type="compositionally biased region" description="Polar residues" evidence="2">
    <location>
        <begin position="1"/>
        <end position="11"/>
    </location>
</feature>
<gene>
    <name evidence="4" type="ORF">CcCBS67573_g00302</name>
</gene>
<feature type="compositionally biased region" description="Polar residues" evidence="2">
    <location>
        <begin position="453"/>
        <end position="463"/>
    </location>
</feature>
<dbReference type="EMBL" id="QEAP01000004">
    <property type="protein sequence ID" value="TPX78424.1"/>
    <property type="molecule type" value="Genomic_DNA"/>
</dbReference>
<feature type="region of interest" description="Disordered" evidence="2">
    <location>
        <begin position="418"/>
        <end position="463"/>
    </location>
</feature>
<feature type="compositionally biased region" description="Pro residues" evidence="2">
    <location>
        <begin position="667"/>
        <end position="677"/>
    </location>
</feature>
<feature type="compositionally biased region" description="Low complexity" evidence="2">
    <location>
        <begin position="424"/>
        <end position="452"/>
    </location>
</feature>
<evidence type="ECO:0000256" key="1">
    <source>
        <dbReference type="SAM" id="Coils"/>
    </source>
</evidence>
<dbReference type="OrthoDB" id="10257471at2759"/>
<keyword evidence="1" id="KW-0175">Coiled coil</keyword>
<evidence type="ECO:0000313" key="5">
    <source>
        <dbReference type="Proteomes" id="UP000320333"/>
    </source>
</evidence>
<sequence>MPIDTTASIQPDLTEPMAQLSQRGPITSPELDRAIRRKRRSQTSASKVADSLAIPLSPSPNSVVREPIPSSAENLSHYPKGNGQALLLEVSAMSDVLAEIESADASVAHSKDVSSKVFQPLFETSKKLVAQMQSLMAFDLRIEPSDTQNLKRLAYKINCAFENQRALNMINTRMFAINYITNMFNFAKTRNLQKSLMKGRHQIVELQQTVHDLEQTIQALDSENEAQRVVTDQLKHSIDTTRVVLTRTLLEYRKELKKQSEALKNQQPILDSIQKSKLNQDFLIDMGILILSVYSVNTFLVEYPLHVAGQVLMLKTPKLRKKFVRQGVKAFLVFCIIRKCRQIVDSYGFHNNVGSMLKYTKLAVSAKKAGRKMPYFGSHSTRLHALLLVAAHLKTSQESWTAVLMEIQVFASIKTPANPGMERSSSTASLSPLSKHSQTPSSRVDSSLSDTSAPTQVTHSALQNPPLQLPHDVILAILEHVAPATIPQCALVSRAWNQAASLILYSRPYLPSLVSISLYLSVVELSKAEAGLPNTPPNHQPFHRMARSIAFSRQQLYGASQDPKQKHSDNILKAQSSLFRLLVIDRMNDEWMFVHPLVMRLLEVCERVDNLSEVLGEENSTSRPASRRRTIRPSTGVWHSAGDQAVDENNTQDGPSVELLASALQTPPTPPTTPPTNPSSNTQARPRIPTDSLMDPARLLTNLLHLYRRLLSIFSDFGISPPKAYDSLIVLLSLFQSREVPFWAGTSEASFESVKSLVFAQLRPILNAMSTAILIEVQYITLSSQRLLDTYCMMYYRALAYANSLNLSLVLDILQEAARAKHLSESCTTASPAGHSVSQPTCASCAERILQAMQLMFHRNPFNLSRAQQPESTPELLESDNQAHEHLSTYRDLESTEEEPKDFDSIGGLLSSRSALREGILSFAPGSMNSETAEFIEELLDPMGDLEVMLKNEDASGSLEEYERAMEMAKCIRWMKEVVRWQKAGKQMEPVKDLLRRSMARIDRLRMVQRRYGISFMD</sequence>
<comment type="caution">
    <text evidence="4">The sequence shown here is derived from an EMBL/GenBank/DDBJ whole genome shotgun (WGS) entry which is preliminary data.</text>
</comment>
<protein>
    <recommendedName>
        <fullName evidence="3">F-box domain-containing protein</fullName>
    </recommendedName>
</protein>
<evidence type="ECO:0000256" key="2">
    <source>
        <dbReference type="SAM" id="MobiDB-lite"/>
    </source>
</evidence>
<reference evidence="4 5" key="1">
    <citation type="journal article" date="2019" name="Sci. Rep.">
        <title>Comparative genomics of chytrid fungi reveal insights into the obligate biotrophic and pathogenic lifestyle of Synchytrium endobioticum.</title>
        <authorList>
            <person name="van de Vossenberg B.T.L.H."/>
            <person name="Warris S."/>
            <person name="Nguyen H.D.T."/>
            <person name="van Gent-Pelzer M.P.E."/>
            <person name="Joly D.L."/>
            <person name="van de Geest H.C."/>
            <person name="Bonants P.J.M."/>
            <person name="Smith D.S."/>
            <person name="Levesque C.A."/>
            <person name="van der Lee T.A.J."/>
        </authorList>
    </citation>
    <scope>NUCLEOTIDE SEQUENCE [LARGE SCALE GENOMIC DNA]</scope>
    <source>
        <strain evidence="4 5">CBS 675.73</strain>
    </source>
</reference>
<keyword evidence="5" id="KW-1185">Reference proteome</keyword>
<dbReference type="InterPro" id="IPR036047">
    <property type="entry name" value="F-box-like_dom_sf"/>
</dbReference>
<accession>A0A507FQ71</accession>
<dbReference type="STRING" id="246404.A0A507FQ71"/>
<evidence type="ECO:0000313" key="4">
    <source>
        <dbReference type="EMBL" id="TPX78424.1"/>
    </source>
</evidence>
<dbReference type="Pfam" id="PF12937">
    <property type="entry name" value="F-box-like"/>
    <property type="match status" value="1"/>
</dbReference>
<dbReference type="InterPro" id="IPR001810">
    <property type="entry name" value="F-box_dom"/>
</dbReference>
<feature type="region of interest" description="Disordered" evidence="2">
    <location>
        <begin position="1"/>
        <end position="63"/>
    </location>
</feature>
<evidence type="ECO:0000259" key="3">
    <source>
        <dbReference type="Pfam" id="PF12937"/>
    </source>
</evidence>
<dbReference type="Proteomes" id="UP000320333">
    <property type="component" value="Unassembled WGS sequence"/>
</dbReference>
<dbReference type="CDD" id="cd09917">
    <property type="entry name" value="F-box_SF"/>
    <property type="match status" value="1"/>
</dbReference>